<keyword evidence="1" id="KW-0802">TPR repeat</keyword>
<dbReference type="Gene3D" id="1.25.40.10">
    <property type="entry name" value="Tetratricopeptide repeat domain"/>
    <property type="match status" value="2"/>
</dbReference>
<reference evidence="3" key="1">
    <citation type="submission" date="2021-01" db="EMBL/GenBank/DDBJ databases">
        <authorList>
            <person name="Kaushik A."/>
        </authorList>
    </citation>
    <scope>NUCLEOTIDE SEQUENCE</scope>
    <source>
        <strain evidence="3">AG5</strain>
    </source>
</reference>
<dbReference type="AlphaFoldDB" id="A0A8H3HWQ9"/>
<dbReference type="InterPro" id="IPR011990">
    <property type="entry name" value="TPR-like_helical_dom_sf"/>
</dbReference>
<name>A0A8H3HWQ9_9AGAM</name>
<protein>
    <recommendedName>
        <fullName evidence="5">CHAT domain-containing protein</fullName>
    </recommendedName>
</protein>
<dbReference type="GO" id="GO:0005680">
    <property type="term" value="C:anaphase-promoting complex"/>
    <property type="evidence" value="ECO:0007669"/>
    <property type="project" value="UniProtKB-ARBA"/>
</dbReference>
<evidence type="ECO:0000313" key="3">
    <source>
        <dbReference type="EMBL" id="CAE7173235.1"/>
    </source>
</evidence>
<accession>A0A8H3HWQ9</accession>
<dbReference type="PANTHER" id="PTHR12558:SF13">
    <property type="entry name" value="CELL DIVISION CYCLE PROTEIN 27 HOMOLOG"/>
    <property type="match status" value="1"/>
</dbReference>
<evidence type="ECO:0008006" key="5">
    <source>
        <dbReference type="Google" id="ProtNLM"/>
    </source>
</evidence>
<proteinExistence type="inferred from homology"/>
<organism evidence="3 4">
    <name type="scientific">Rhizoctonia solani</name>
    <dbReference type="NCBI Taxonomy" id="456999"/>
    <lineage>
        <taxon>Eukaryota</taxon>
        <taxon>Fungi</taxon>
        <taxon>Dikarya</taxon>
        <taxon>Basidiomycota</taxon>
        <taxon>Agaricomycotina</taxon>
        <taxon>Agaricomycetes</taxon>
        <taxon>Cantharellales</taxon>
        <taxon>Ceratobasidiaceae</taxon>
        <taxon>Rhizoctonia</taxon>
    </lineage>
</organism>
<dbReference type="Proteomes" id="UP000663827">
    <property type="component" value="Unassembled WGS sequence"/>
</dbReference>
<sequence length="808" mass="90904">MRLCNQGYSYKARFSLSDKFEDAEEAIKCYTKAAALVTGNNRGIAVKLNHLGVCCTEQFAREKKLEYADQATACFDRAISLVPNDYSLLPLWYNNQGCAYKERFSLSKNLSDISNAIDWYTRSVERTPNDDKSLPERLNHLGNSYLQRFDRSGELNDINQAISYLHRTVSVSNEDNLNKPLWLANLGKLYRVRYSSLGGRTDIDQAVDHGTHALELAPEGYSQLPFILNCLARTYQSLFSQTGVYEHIDKAIKYQHRAVAMTTQAAVLSIDAVTKQYADLGLLYSTRYLRLGDSDDFGHASQYLSDSISSVPQDHPDLPWRLSCLGECYAARFYKTQTPSDMGEAVQYYTRSLALDPKSPFKSDFDKAIDYLTRAIDATPSNGSELPLLWNCLTISYENSFCSTGDPEEIDKAIEYMNRALKITDSSDFYRPLRLKNLGLCYWTQFCRVPNKPDSLTNALSYLQEATLSTSGSPQTKFSAAIQWGRISAQHSHVSNPIPAYQVALGLITEVAWLGNTVEKRYSGLYEVRELAMEAAAVAIDVGKYALALEWLEQARSVVWNQDLQLRSPVDQLTSKYPALAQEFTTISAELLRVGNGAQDVHTADSYISAKEETAQRHRRLAEEYASLLSRIRELHGFENFMRPKKLSDFHAVSWRGPVVVVNCHKNQCDALILIPHHTEVIHLALPMLSDQKARQMRSDIEAALFKSGIRERSFRRFDPMTRTTGRTDYFETTLAALWTGLARPVLDLLGYTSNTSPGQLPHITWCLTGPLSFLPLHAAGYYDRPGAKLSDFAVSSYAPTIGALRKL</sequence>
<dbReference type="SUPFAM" id="SSF81901">
    <property type="entry name" value="HCP-like"/>
    <property type="match status" value="2"/>
</dbReference>
<dbReference type="EMBL" id="CAJNJQ010002354">
    <property type="protein sequence ID" value="CAE7173235.1"/>
    <property type="molecule type" value="Genomic_DNA"/>
</dbReference>
<evidence type="ECO:0000256" key="1">
    <source>
        <dbReference type="ARBA" id="ARBA00022803"/>
    </source>
</evidence>
<dbReference type="PANTHER" id="PTHR12558">
    <property type="entry name" value="CELL DIVISION CYCLE 16,23,27"/>
    <property type="match status" value="1"/>
</dbReference>
<comment type="similarity">
    <text evidence="2">Belongs to the APC3/CDC27 family.</text>
</comment>
<evidence type="ECO:0000313" key="4">
    <source>
        <dbReference type="Proteomes" id="UP000663827"/>
    </source>
</evidence>
<comment type="caution">
    <text evidence="3">The sequence shown here is derived from an EMBL/GenBank/DDBJ whole genome shotgun (WGS) entry which is preliminary data.</text>
</comment>
<gene>
    <name evidence="3" type="ORF">RDB_LOCUS108926</name>
</gene>
<evidence type="ECO:0000256" key="2">
    <source>
        <dbReference type="ARBA" id="ARBA00038210"/>
    </source>
</evidence>